<organism evidence="2 3">
    <name type="scientific">Ideonella livida</name>
    <dbReference type="NCBI Taxonomy" id="2707176"/>
    <lineage>
        <taxon>Bacteria</taxon>
        <taxon>Pseudomonadati</taxon>
        <taxon>Pseudomonadota</taxon>
        <taxon>Betaproteobacteria</taxon>
        <taxon>Burkholderiales</taxon>
        <taxon>Sphaerotilaceae</taxon>
        <taxon>Ideonella</taxon>
    </lineage>
</organism>
<feature type="transmembrane region" description="Helical" evidence="1">
    <location>
        <begin position="135"/>
        <end position="164"/>
    </location>
</feature>
<keyword evidence="1" id="KW-1133">Transmembrane helix</keyword>
<comment type="caution">
    <text evidence="2">The sequence shown here is derived from an EMBL/GenBank/DDBJ whole genome shotgun (WGS) entry which is preliminary data.</text>
</comment>
<dbReference type="EMBL" id="JAAGOH010000020">
    <property type="protein sequence ID" value="NDY92664.1"/>
    <property type="molecule type" value="Genomic_DNA"/>
</dbReference>
<evidence type="ECO:0008006" key="4">
    <source>
        <dbReference type="Google" id="ProtNLM"/>
    </source>
</evidence>
<protein>
    <recommendedName>
        <fullName evidence="4">Fungal lipase-like domain-containing protein</fullName>
    </recommendedName>
</protein>
<keyword evidence="3" id="KW-1185">Reference proteome</keyword>
<dbReference type="RefSeq" id="WP_163458714.1">
    <property type="nucleotide sequence ID" value="NZ_JAAGOH010000020.1"/>
</dbReference>
<reference evidence="2 3" key="1">
    <citation type="submission" date="2020-02" db="EMBL/GenBank/DDBJ databases">
        <title>Ideonella bacterium strain TBM-1.</title>
        <authorList>
            <person name="Chen W.-M."/>
        </authorList>
    </citation>
    <scope>NUCLEOTIDE SEQUENCE [LARGE SCALE GENOMIC DNA]</scope>
    <source>
        <strain evidence="2 3">TBM-1</strain>
    </source>
</reference>
<evidence type="ECO:0000256" key="1">
    <source>
        <dbReference type="SAM" id="Phobius"/>
    </source>
</evidence>
<keyword evidence="1" id="KW-0812">Transmembrane</keyword>
<evidence type="ECO:0000313" key="2">
    <source>
        <dbReference type="EMBL" id="NDY92664.1"/>
    </source>
</evidence>
<evidence type="ECO:0000313" key="3">
    <source>
        <dbReference type="Proteomes" id="UP000484255"/>
    </source>
</evidence>
<sequence length="424" mass="46790">MAEPSRPPAAAPESGPVRRRQVLYVSGFDPQGPNHYHQLYQAEGRSQAALEGWTLEVGPRRKRGPQAMGWTVRWQAGPDAPATDTQFDLLRWDDVVRAHWPRGRWGLMGRIAYASWALWRGGVLWKLARSSWPQFMFMAFPGLALLLLALGSAGVLAGAAHLAWQGALGWGLALAALGLPALAGAAEWAERRSFSGWMMRSTACMVDHMRGRMPDLDERLDRLAGVLLDHWQAQADPHRAVDELLVVGHSSGAMMAVIVVARALARWPAGQPRPPLSFLTLGHCTPIMSYQPEAAAFRADLDRLAALGPADGLHWVDLSSPVDGCCMPLQGPPRHPWARPPHTSPRVLNARFAQRFSPAAYARIKADKYRCHFQYLMAADLPGGPDSLDYFRLTAGPQTLAQRCGHRPAVTDFRQFQHFGPVPW</sequence>
<keyword evidence="1" id="KW-0472">Membrane</keyword>
<proteinExistence type="predicted"/>
<accession>A0A7C9TLR1</accession>
<dbReference type="Proteomes" id="UP000484255">
    <property type="component" value="Unassembled WGS sequence"/>
</dbReference>
<dbReference type="AlphaFoldDB" id="A0A7C9TLR1"/>
<gene>
    <name evidence="2" type="ORF">G3A44_15850</name>
</gene>
<name>A0A7C9TLR1_9BURK</name>
<feature type="transmembrane region" description="Helical" evidence="1">
    <location>
        <begin position="170"/>
        <end position="189"/>
    </location>
</feature>